<gene>
    <name evidence="11" type="ORF">ACFYTH_29550</name>
</gene>
<dbReference type="Pfam" id="PF08240">
    <property type="entry name" value="ADH_N"/>
    <property type="match status" value="1"/>
</dbReference>
<dbReference type="SUPFAM" id="SSF53901">
    <property type="entry name" value="Thiolase-like"/>
    <property type="match status" value="3"/>
</dbReference>
<feature type="active site" description="Proton acceptor; for dehydratase activity" evidence="6">
    <location>
        <position position="1708"/>
    </location>
</feature>
<dbReference type="SMART" id="SM00827">
    <property type="entry name" value="PKS_AT"/>
    <property type="match status" value="3"/>
</dbReference>
<dbReference type="InterPro" id="IPR011032">
    <property type="entry name" value="GroES-like_sf"/>
</dbReference>
<dbReference type="SMART" id="SM00829">
    <property type="entry name" value="PKS_ER"/>
    <property type="match status" value="1"/>
</dbReference>
<feature type="domain" description="PKS/mFAS DH" evidence="10">
    <location>
        <begin position="3446"/>
        <end position="3726"/>
    </location>
</feature>
<dbReference type="SMART" id="SM00826">
    <property type="entry name" value="PKS_DH"/>
    <property type="match status" value="2"/>
</dbReference>
<dbReference type="Gene3D" id="3.10.129.110">
    <property type="entry name" value="Polyketide synthase dehydratase"/>
    <property type="match status" value="2"/>
</dbReference>
<feature type="region of interest" description="Disordered" evidence="7">
    <location>
        <begin position="1799"/>
        <end position="1818"/>
    </location>
</feature>
<dbReference type="SUPFAM" id="SSF52151">
    <property type="entry name" value="FabD/lysophospholipase-like"/>
    <property type="match status" value="3"/>
</dbReference>
<evidence type="ECO:0000256" key="1">
    <source>
        <dbReference type="ARBA" id="ARBA00022450"/>
    </source>
</evidence>
<feature type="region of interest" description="C-terminal hotdog fold" evidence="6">
    <location>
        <begin position="3585"/>
        <end position="3726"/>
    </location>
</feature>
<dbReference type="Proteomes" id="UP001601521">
    <property type="component" value="Unassembled WGS sequence"/>
</dbReference>
<dbReference type="InterPro" id="IPR055123">
    <property type="entry name" value="SpnB-like_Rossmann"/>
</dbReference>
<dbReference type="SUPFAM" id="SSF51735">
    <property type="entry name" value="NAD(P)-binding Rossmann-fold domains"/>
    <property type="match status" value="5"/>
</dbReference>
<dbReference type="Gene3D" id="3.40.47.10">
    <property type="match status" value="4"/>
</dbReference>
<dbReference type="InterPro" id="IPR016036">
    <property type="entry name" value="Malonyl_transacylase_ACP-bd"/>
</dbReference>
<dbReference type="SUPFAM" id="SSF50129">
    <property type="entry name" value="GroES-like"/>
    <property type="match status" value="1"/>
</dbReference>
<evidence type="ECO:0000256" key="2">
    <source>
        <dbReference type="ARBA" id="ARBA00022553"/>
    </source>
</evidence>
<feature type="region of interest" description="Disordered" evidence="7">
    <location>
        <begin position="2970"/>
        <end position="2989"/>
    </location>
</feature>
<keyword evidence="3" id="KW-0808">Transferase</keyword>
<dbReference type="EMBL" id="JBIALX010000016">
    <property type="protein sequence ID" value="MFF0457528.1"/>
    <property type="molecule type" value="Genomic_DNA"/>
</dbReference>
<dbReference type="Gene3D" id="1.10.1200.10">
    <property type="entry name" value="ACP-like"/>
    <property type="match status" value="3"/>
</dbReference>
<accession>A0ABW6NQW2</accession>
<dbReference type="SMART" id="SM00825">
    <property type="entry name" value="PKS_KS"/>
    <property type="match status" value="2"/>
</dbReference>
<dbReference type="Pfam" id="PF13602">
    <property type="entry name" value="ADH_zinc_N_2"/>
    <property type="match status" value="1"/>
</dbReference>
<evidence type="ECO:0000256" key="6">
    <source>
        <dbReference type="PROSITE-ProRule" id="PRU01363"/>
    </source>
</evidence>
<dbReference type="InterPro" id="IPR049552">
    <property type="entry name" value="PKS_DH_N"/>
</dbReference>
<dbReference type="InterPro" id="IPR009081">
    <property type="entry name" value="PP-bd_ACP"/>
</dbReference>
<evidence type="ECO:0000256" key="7">
    <source>
        <dbReference type="SAM" id="MobiDB-lite"/>
    </source>
</evidence>
<protein>
    <submittedName>
        <fullName evidence="11">SDR family NAD(P)-dependent oxidoreductase</fullName>
    </submittedName>
</protein>
<dbReference type="InterPro" id="IPR018201">
    <property type="entry name" value="Ketoacyl_synth_AS"/>
</dbReference>
<dbReference type="SMART" id="SM00823">
    <property type="entry name" value="PKS_PP"/>
    <property type="match status" value="3"/>
</dbReference>
<dbReference type="RefSeq" id="WP_387254768.1">
    <property type="nucleotide sequence ID" value="NZ_JBIALX010000016.1"/>
</dbReference>
<feature type="active site" description="Proton donor; for dehydratase activity" evidence="6">
    <location>
        <position position="3646"/>
    </location>
</feature>
<feature type="active site" description="Proton acceptor; for dehydratase activity" evidence="6">
    <location>
        <position position="3478"/>
    </location>
</feature>
<feature type="domain" description="Ketosynthase family 3 (KS3)" evidence="9">
    <location>
        <begin position="1"/>
        <end position="440"/>
    </location>
</feature>
<dbReference type="PANTHER" id="PTHR43775:SF51">
    <property type="entry name" value="INACTIVE PHENOLPHTHIOCEROL SYNTHESIS POLYKETIDE SYNTHASE TYPE I PKS1-RELATED"/>
    <property type="match status" value="1"/>
</dbReference>
<dbReference type="SMART" id="SM00822">
    <property type="entry name" value="PKS_KR"/>
    <property type="match status" value="2"/>
</dbReference>
<sequence>MSCRMPGAADLDAEFDANFFGISPDEVQAIGSRHLSALELGWEALENAGVVAGVLDGLRCGVFVSGAEQHSIAERMSAHFGFEGPSVVVDDARTSSSLVAVRLAYESLRSGDSDLALAGGAPDSGEGGGMVVLKPLARAIADADRIHAVLREGAVDDGSRAPSAPGIASLIEAVSSLSHTESVAGPGHTDLGLIVAPPPADESVAPAGGTVAVVPWVVSARNESGVRAQAARLREWLMRHPELDAVDVAYSLLTTRAQMPWRGGVVGRDRAELLAGLAALADPAAPAPAIDPITGRAERRRIAFVFPGNGSQWEGMALGLLDSDRAFAESIAECEAALAPYVDWSLTAVLRRDADAPAPATADVVQPVLFAVMVSLARMWQAAGVEPDVVVGHSHGEVAAAHIAGGLSLADAARVVALRSRAIADELVAQGGMASVGLDAGAVRERLSTYGDRLVLAAINGPSQSVVSGEVQALEEFLADCARERVRARRVAIDYASHSPAIERIRERLLAELAPIRPRSGSVPYFSPVVADRVDTAELDAEYWYRSERESIRFADTVAALIDAGITGFIEVGPHPVLAMGIARTAEAVGADGLSVIGSLRRGAGDRARFLASLVQAYCDGVPVDPAVLVPAGARIELPPYAFQRRSIRTDAPLRSAGSDAAAPISAGGAAADDSPLARILLAAPEFQRAAIALDIVREHAAAVLGHDSARTIRPDLPFTDLGFDSVTGLELQNRLKRVTGVALPASLVFDHPTANAVAALLHARVTGIDRGTHRATRRTSTDEPIAIVGIGARFPGGVRSGEDLWDLTVAGRDVIGDFPTDRGWDLERLFDPDPGKPGTVYTRRGGFLGDAGDFDPEFFGISPREATAMDPQQRLFLETSWEALEDAGIDPTSLRGSDTAVFVGACSSGYSRRVTGELEGCRLTGTSHSVVSGRVAYVLGLEGPAVTVDTACSSSLVALHLACRALRQGETSLVLAGGVTVAASPSLFVDFARQRGLSPDGRCKAFSADADGVVWSEGSGVLVLERLSDARRLGHHVLAVVRGSAVNQDGASNGLTAPNGPSQERVIAQALADAGISATEVDAVEAHGTGTRLGDPIEAQALIAVYGQGRDAREPVRIGSVKSNIGHTVAAAGVAGVIKMVQALRHERLPRTLYAETPSPHVDWSAGAARLLTEAEPWAAGDRVRRAGVSSFGISGTNAHLILEEAPAAAPVAAEDDHAAPLPVVPLLVSGKGEAGLRAQAARLWAWLSERPELDIADAAYALATSRAQLESRRVILGRDRDEVLARLANVAESGTGTGVVEGVAGSGRTAFLFTGQGAQRVGMGSGLYQAFPVFAAALDEVCAHVDPLLGRSLRELMFTDAEGVLDRTEFTQPALFAFEVALYRLLESFGLTADVLIGHSIGEVAAAYLAGLWSTADACRLVAARGRLMGALPPGGAMLAVAAAEPDVNEVVARYSGRVSVAAVNAPEALVVSGAEAAVAEIEALFVRRGCKTSRLRVGHAFHSALMEPMLDEFAAVAAELTYNRPRLPVVSNLSGLLAADELLEPSYWVRHVRDAVRFAPGIETLIDSGVRRFVEVGPDAVLTALTRQTLGESADAVVMAAARRDHDEAVQLSTMVAQAHTSGARVDWTALIRRRPRRRIPLPTYAFQRRRFWLPDAAESADVRSAGLDRTDHPLVGAAVWLPDADGVVLAGRLSLSSHPWLADHVIGGSVVVPGTAFVELALHAGAMVGCPRTADLIVTAPLIVPATGAVELRVTVSGPDAGDSRQLTVHSRPQHDGEAERAEWVRHATGTLVAQAPSSPAHQPDTRPPAAAQPVPIDDAYTELAGRGYDYGPAFRGLTALWRHNGEVFAELTLPEQAQSPDGRTTEYPSAGRFGVHPALLDAVLHALLAAGLVDAPAPDTILVPYSWENIDIRAVGATSLRARLAVADAGGVDRRITVSLTDSHGAPVVEIGAVTMRPIPVGALGDAAADRSGLYRIDWQPARPDSVGPSASALAALSGANIAGIPETYTSLAEIGVADDLPAAVVWRAPVHIVGDPAAADPGPVRAGVHTTLAMLRSWLAAERVSDLRLVVVTTGGAGPVGTGTNPAAAAVWGSVRSAQSEHPDRFVLIDEDPAEPLSADRVAAVLHSGEPQVAVRDGQILVPRLTRASGPAENPPTPLADATVLITGGTGGLGAVFARHLVIAHDVRRLVLTSRRGHEAPGAAGLVRELTRAGADARVVACDVADRDAIRDLLGTIAADDRLAVIHTAGVLDDGTVESLTAEQVDRVLAPKVDGAWHLHELTRDRDVSAFVLFSSIAGSLGSAGQSNYAAANGYLDALARQRQDAGLTATALAWGPWRQDGGMTGDLDRAAVARWERMGFGQLDDAEGVRLFDQALARPEAQLAPIRFDATAVRRQTDVAAVPAVLRGFARRVSAPAARIPGSLGARLAAAPDARRAELVLDLVREHAAAVLGYTSPGEVDVDKPFSGMGLDSLGGVEFRNRLGKATGVRLPSTLVFDHPTPAAVATFVRSLVEPKTADGSAGASVDRGATPMRADEAIAIVGMACRYPGGVGSPDQLWDLLISETDAISEFPADRGWDLERLFDPDPEHSGTSYIREGGFLTGAGDFDAGFFGIGPREASAMDPQQRLLLEVAWEALEDAGIDPASLRGSDTGVYTGVMYQDYAEVTRKAGAEVEGYAVTGVMGSVASGRVSYALGLEGPALTVDTACSSSLVALHTACRALRQGESSLALVGGATVMATPMVFVEFSRQRGLARDARCKSFSAAADGITWSEGAAMLVVERLSDARRLGHDVLAVVRGSAVNQDGASNGLTAPNGPSQERVIMAALADAGLTSSDVDALEAHGTGTPLGDPIEANAVLATYGQRRSQPLLLGSLKSNIGHAQAAAGVGGVIKMVQALRHRMLPRTLHVDEPSPHVDWSAGAVELLTEARPWQDSGRVRRAGVSSFGISGTNAHVILEQAPAPAGASGSRPGPDQPRSVDAGRTVTWVVSAQSREALREQAVRLAQWVGAHPDAKPGDIAHSLLRHRSQLEWRAAVVAREPADLAAGLARLAESGSGADGVVSGRAVARRAAFVFPGQGSQWVGMAAELLAAGGVFAEAIAECEAALAPFVEWSLTAVLRGEPGAAALERVDVVQPALFAVMVSLARLWRANGVEPVAVLGHSQGEIAAAVVAGGLSTADGARVVALRSRIVAEELAGHGGMASVRATTEAVRQRMAGFGDRISVAAENGPGETVVSGEASAVDEFVAACAADGVWVRRIPVDYASHSAAVEAIRDRVTAELSAVEPKPGALPFFSTVSADYVDTELLDAGYWYRGLRAPVRFAESVAALARAGVNAFIEVSPHPVLTVGMTSTVESLGMADRVAVFGTLQRDRGGPEQVAVALAQAHCAGVAVAPAALAAHADRVALPTYAFEHRRYWLRPGVTPDVRQSGLAEAGHPLLGAMLRLPDSSDVVFTARLSTADQPWLADHAVAGVALLPGAALVELALHVGTLLATPRVAELVLEAPLPVPATGAVELRVMAGGPDESGARPVSVYSRAHDADESEEWTRHAVGSLTAQTDTPSAGPETAAWPPAGAIAMPVADAYAVLAERGYEYGPVFQGLTALWRRDDEVFAEVALPETARPHGGEFGIHPALLDAALHAILLGDVLADAGADAVVVPFSWENVELYATGATSLRVRAARSGSDRVAVSVTDAAGAVVAEVAALTLRQLPIDTLVGAARHRNDGAGYRVEWVAVPSPDEPGDVDSQRPGQDEDIVTVAGRRVTVVRFDPARWASGGAADLPAAVRDSVTELTVRMQRLLARDEPIVVVTHRAVATHPGESVDLSAAAAWGLLRTAQSEHADRILVVDVDERDDYRRAVAVAMATGDEPQLALRRGALYAPRLGRGPGDLVGASELIRSRAWRLAHSGTGTLTGDNLAVVETPEELRELAPGQVRIALRAAGVNFRDVLITLGMVSDATAGSQSISATICVEGAGVVLEVAPDVTEFSPGDRVFGFTSGAGSVTVTDRRLLARMPHGWSFAQAAAVPVVYATAYYGLVDLAGAQPGRTLLLHAATGGVGLAAIQLARHLGLRVLPTTSRPKWDVLRALGFDDSEIGDSRTLDFEQKFVDATAGRGVDIVLNSLTLDFVDASLRLMPHGGKFIEMGHLDERDPGQVAADHPGVDYHHFMLLDVPPDRLGQILQTVVELFDAGDLTPSQITAWDLRQAPEAFRHMSQARHIGKNVLTVPAPLRPEGTVLITGGTGGLGAVVARQLITDYGVRRLVLAGRRGPAAPGAAELRDDLAALGAEIEVVACDAADRAALDRVLAAVPADHPLTGVVHAAGVLSDGLLATMTPERIAEVLRPKVDAAWNLHEATKDLDLSMFVLYSSIAGVIGNPGQANYAAANVFLDALAQYRHVHGLPATSIAWGLWAESTGMTGALGTADIARLRRDGFPPLDLDDGVALFDAAVASGRADVAAVRIDRSALAADGRSIMRGLVRPVRRRATAAAVSESSTLAALVAGRTPAEQERVVLEVIRTQAAAVLGHDDVGSIAPDMPFKDIGFDSLSVMEFRNQLVRATGLQLPATLVFDYPTAEDLAGFVYRQIAPAQDPAERIAAEIDALTRSCAAAELSPEDRSDVARRLTALLRQLEDGAAVDSGPDLAVDRLDTADDRELFDFIDNLG</sequence>
<dbReference type="InterPro" id="IPR032821">
    <property type="entry name" value="PKS_assoc"/>
</dbReference>
<dbReference type="InterPro" id="IPR049900">
    <property type="entry name" value="PKS_mFAS_DH"/>
</dbReference>
<dbReference type="InterPro" id="IPR014031">
    <property type="entry name" value="Ketoacyl_synth_C"/>
</dbReference>
<dbReference type="PROSITE" id="PS52019">
    <property type="entry name" value="PKS_MFAS_DH"/>
    <property type="match status" value="2"/>
</dbReference>
<proteinExistence type="predicted"/>
<evidence type="ECO:0000259" key="8">
    <source>
        <dbReference type="PROSITE" id="PS50075"/>
    </source>
</evidence>
<dbReference type="InterPro" id="IPR013154">
    <property type="entry name" value="ADH-like_N"/>
</dbReference>
<dbReference type="Pfam" id="PF00550">
    <property type="entry name" value="PP-binding"/>
    <property type="match status" value="3"/>
</dbReference>
<dbReference type="PANTHER" id="PTHR43775">
    <property type="entry name" value="FATTY ACID SYNTHASE"/>
    <property type="match status" value="1"/>
</dbReference>
<dbReference type="PROSITE" id="PS50075">
    <property type="entry name" value="CARRIER"/>
    <property type="match status" value="3"/>
</dbReference>
<keyword evidence="12" id="KW-1185">Reference proteome</keyword>
<evidence type="ECO:0000256" key="5">
    <source>
        <dbReference type="ARBA" id="ARBA00023315"/>
    </source>
</evidence>
<organism evidence="11 12">
    <name type="scientific">Nocardia africana</name>
    <dbReference type="NCBI Taxonomy" id="134964"/>
    <lineage>
        <taxon>Bacteria</taxon>
        <taxon>Bacillati</taxon>
        <taxon>Actinomycetota</taxon>
        <taxon>Actinomycetes</taxon>
        <taxon>Mycobacteriales</taxon>
        <taxon>Nocardiaceae</taxon>
        <taxon>Nocardia</taxon>
    </lineage>
</organism>
<dbReference type="SMART" id="SM01294">
    <property type="entry name" value="PKS_PP_betabranch"/>
    <property type="match status" value="3"/>
</dbReference>
<dbReference type="Gene3D" id="3.30.70.3290">
    <property type="match status" value="3"/>
</dbReference>
<comment type="caution">
    <text evidence="11">The sequence shown here is derived from an EMBL/GenBank/DDBJ whole genome shotgun (WGS) entry which is preliminary data.</text>
</comment>
<feature type="domain" description="Ketosynthase family 3 (KS3)" evidence="9">
    <location>
        <begin position="783"/>
        <end position="1206"/>
    </location>
</feature>
<evidence type="ECO:0000259" key="10">
    <source>
        <dbReference type="PROSITE" id="PS52019"/>
    </source>
</evidence>
<dbReference type="Pfam" id="PF22621">
    <property type="entry name" value="CurL-like_PKS_C"/>
    <property type="match status" value="1"/>
</dbReference>
<dbReference type="InterPro" id="IPR020806">
    <property type="entry name" value="PKS_PP-bd"/>
</dbReference>
<evidence type="ECO:0000259" key="9">
    <source>
        <dbReference type="PROSITE" id="PS52004"/>
    </source>
</evidence>
<evidence type="ECO:0000256" key="4">
    <source>
        <dbReference type="ARBA" id="ARBA00023268"/>
    </source>
</evidence>
<evidence type="ECO:0000256" key="3">
    <source>
        <dbReference type="ARBA" id="ARBA00022679"/>
    </source>
</evidence>
<dbReference type="InterPro" id="IPR020843">
    <property type="entry name" value="ER"/>
</dbReference>
<feature type="region of interest" description="N-terminal hotdog fold" evidence="6">
    <location>
        <begin position="1676"/>
        <end position="1803"/>
    </location>
</feature>
<dbReference type="CDD" id="cd05195">
    <property type="entry name" value="enoyl_red"/>
    <property type="match status" value="1"/>
</dbReference>
<keyword evidence="1" id="KW-0596">Phosphopantetheine</keyword>
<dbReference type="Pfam" id="PF21089">
    <property type="entry name" value="PKS_DH_N"/>
    <property type="match status" value="2"/>
</dbReference>
<dbReference type="Pfam" id="PF00698">
    <property type="entry name" value="Acyl_transf_1"/>
    <property type="match status" value="3"/>
</dbReference>
<feature type="active site" description="Proton donor; for dehydratase activity" evidence="6">
    <location>
        <position position="1886"/>
    </location>
</feature>
<feature type="region of interest" description="N-terminal hotdog fold" evidence="6">
    <location>
        <begin position="3446"/>
        <end position="3571"/>
    </location>
</feature>
<dbReference type="SUPFAM" id="SSF47336">
    <property type="entry name" value="ACP-like"/>
    <property type="match status" value="3"/>
</dbReference>
<dbReference type="CDD" id="cd08956">
    <property type="entry name" value="KR_3_FAS_SDR_x"/>
    <property type="match status" value="2"/>
</dbReference>
<feature type="domain" description="Carrier" evidence="8">
    <location>
        <begin position="2445"/>
        <end position="2520"/>
    </location>
</feature>
<dbReference type="Pfam" id="PF00109">
    <property type="entry name" value="ketoacyl-synt"/>
    <property type="match status" value="4"/>
</dbReference>
<dbReference type="Pfam" id="PF14765">
    <property type="entry name" value="PS-DH"/>
    <property type="match status" value="2"/>
</dbReference>
<dbReference type="InterPro" id="IPR016039">
    <property type="entry name" value="Thiolase-like"/>
</dbReference>
<dbReference type="InterPro" id="IPR057326">
    <property type="entry name" value="KR_dom"/>
</dbReference>
<dbReference type="Gene3D" id="3.40.366.10">
    <property type="entry name" value="Malonyl-Coenzyme A Acyl Carrier Protein, domain 2"/>
    <property type="match status" value="3"/>
</dbReference>
<dbReference type="Pfam" id="PF16197">
    <property type="entry name" value="KAsynt_C_assoc"/>
    <property type="match status" value="2"/>
</dbReference>
<keyword evidence="4" id="KW-0511">Multifunctional enzyme</keyword>
<dbReference type="InterPro" id="IPR049551">
    <property type="entry name" value="PKS_DH_C"/>
</dbReference>
<dbReference type="InterPro" id="IPR001227">
    <property type="entry name" value="Ac_transferase_dom_sf"/>
</dbReference>
<dbReference type="Pfam" id="PF02801">
    <property type="entry name" value="Ketoacyl-synt_C"/>
    <property type="match status" value="2"/>
</dbReference>
<feature type="domain" description="PKS/mFAS DH" evidence="10">
    <location>
        <begin position="1676"/>
        <end position="1970"/>
    </location>
</feature>
<evidence type="ECO:0000313" key="11">
    <source>
        <dbReference type="EMBL" id="MFF0457528.1"/>
    </source>
</evidence>
<name>A0ABW6NQW2_9NOCA</name>
<reference evidence="11 12" key="1">
    <citation type="submission" date="2024-10" db="EMBL/GenBank/DDBJ databases">
        <title>The Natural Products Discovery Center: Release of the First 8490 Sequenced Strains for Exploring Actinobacteria Biosynthetic Diversity.</title>
        <authorList>
            <person name="Kalkreuter E."/>
            <person name="Kautsar S.A."/>
            <person name="Yang D."/>
            <person name="Bader C.D."/>
            <person name="Teijaro C.N."/>
            <person name="Fluegel L."/>
            <person name="Davis C.M."/>
            <person name="Simpson J.R."/>
            <person name="Lauterbach L."/>
            <person name="Steele A.D."/>
            <person name="Gui C."/>
            <person name="Meng S."/>
            <person name="Li G."/>
            <person name="Viehrig K."/>
            <person name="Ye F."/>
            <person name="Su P."/>
            <person name="Kiefer A.F."/>
            <person name="Nichols A."/>
            <person name="Cepeda A.J."/>
            <person name="Yan W."/>
            <person name="Fan B."/>
            <person name="Jiang Y."/>
            <person name="Adhikari A."/>
            <person name="Zheng C.-J."/>
            <person name="Schuster L."/>
            <person name="Cowan T.M."/>
            <person name="Smanski M.J."/>
            <person name="Chevrette M.G."/>
            <person name="De Carvalho L.P.S."/>
            <person name="Shen B."/>
        </authorList>
    </citation>
    <scope>NUCLEOTIDE SEQUENCE [LARGE SCALE GENOMIC DNA]</scope>
    <source>
        <strain evidence="11 12">NPDC004550</strain>
    </source>
</reference>
<feature type="region of interest" description="Disordered" evidence="7">
    <location>
        <begin position="1764"/>
        <end position="1783"/>
    </location>
</feature>
<dbReference type="InterPro" id="IPR042104">
    <property type="entry name" value="PKS_dehydratase_sf"/>
</dbReference>
<keyword evidence="5" id="KW-0012">Acyltransferase</keyword>
<feature type="compositionally biased region" description="Low complexity" evidence="7">
    <location>
        <begin position="2970"/>
        <end position="2980"/>
    </location>
</feature>
<keyword evidence="2" id="KW-0597">Phosphoprotein</keyword>
<dbReference type="InterPro" id="IPR050091">
    <property type="entry name" value="PKS_NRPS_Biosynth_Enz"/>
</dbReference>
<dbReference type="InterPro" id="IPR014043">
    <property type="entry name" value="Acyl_transferase_dom"/>
</dbReference>
<dbReference type="InterPro" id="IPR020807">
    <property type="entry name" value="PKS_DH"/>
</dbReference>
<evidence type="ECO:0000313" key="12">
    <source>
        <dbReference type="Proteomes" id="UP001601521"/>
    </source>
</evidence>
<feature type="region of interest" description="C-terminal hotdog fold" evidence="6">
    <location>
        <begin position="1816"/>
        <end position="1970"/>
    </location>
</feature>
<dbReference type="PROSITE" id="PS00606">
    <property type="entry name" value="KS3_1"/>
    <property type="match status" value="2"/>
</dbReference>
<dbReference type="InterPro" id="IPR016035">
    <property type="entry name" value="Acyl_Trfase/lysoPLipase"/>
</dbReference>
<dbReference type="Gene3D" id="3.40.50.720">
    <property type="entry name" value="NAD(P)-binding Rossmann-like Domain"/>
    <property type="match status" value="4"/>
</dbReference>
<feature type="domain" description="Carrier" evidence="8">
    <location>
        <begin position="691"/>
        <end position="766"/>
    </location>
</feature>
<dbReference type="InterPro" id="IPR013968">
    <property type="entry name" value="PKS_KR"/>
</dbReference>
<dbReference type="PROSITE" id="PS52004">
    <property type="entry name" value="KS3_2"/>
    <property type="match status" value="3"/>
</dbReference>
<dbReference type="InterPro" id="IPR014030">
    <property type="entry name" value="Ketoacyl_synth_N"/>
</dbReference>
<dbReference type="InterPro" id="IPR020841">
    <property type="entry name" value="PKS_Beta-ketoAc_synthase_dom"/>
</dbReference>
<dbReference type="Pfam" id="PF22953">
    <property type="entry name" value="SpnB_Rossmann"/>
    <property type="match status" value="2"/>
</dbReference>
<dbReference type="Gene3D" id="3.90.180.10">
    <property type="entry name" value="Medium-chain alcohol dehydrogenases, catalytic domain"/>
    <property type="match status" value="1"/>
</dbReference>
<dbReference type="InterPro" id="IPR036291">
    <property type="entry name" value="NAD(P)-bd_dom_sf"/>
</dbReference>
<feature type="domain" description="Ketosynthase family 3 (KS3)" evidence="9">
    <location>
        <begin position="2543"/>
        <end position="2967"/>
    </location>
</feature>
<dbReference type="Pfam" id="PF08659">
    <property type="entry name" value="KR"/>
    <property type="match status" value="2"/>
</dbReference>
<feature type="domain" description="Carrier" evidence="8">
    <location>
        <begin position="4521"/>
        <end position="4596"/>
    </location>
</feature>
<dbReference type="InterPro" id="IPR036736">
    <property type="entry name" value="ACP-like_sf"/>
</dbReference>
<dbReference type="CDD" id="cd00833">
    <property type="entry name" value="PKS"/>
    <property type="match status" value="2"/>
</dbReference>
<dbReference type="SUPFAM" id="SSF55048">
    <property type="entry name" value="Probable ACP-binding domain of malonyl-CoA ACP transacylase"/>
    <property type="match status" value="3"/>
</dbReference>